<evidence type="ECO:0000259" key="1">
    <source>
        <dbReference type="PROSITE" id="PS51186"/>
    </source>
</evidence>
<comment type="caution">
    <text evidence="2">The sequence shown here is derived from an EMBL/GenBank/DDBJ whole genome shotgun (WGS) entry which is preliminary data.</text>
</comment>
<name>A0A1J5S2K4_9ZZZZ</name>
<gene>
    <name evidence="2" type="ORF">GALL_153470</name>
</gene>
<dbReference type="GO" id="GO:0016747">
    <property type="term" value="F:acyltransferase activity, transferring groups other than amino-acyl groups"/>
    <property type="evidence" value="ECO:0007669"/>
    <property type="project" value="InterPro"/>
</dbReference>
<evidence type="ECO:0000313" key="2">
    <source>
        <dbReference type="EMBL" id="OIR02633.1"/>
    </source>
</evidence>
<dbReference type="InterPro" id="IPR016181">
    <property type="entry name" value="Acyl_CoA_acyltransferase"/>
</dbReference>
<dbReference type="EMBL" id="MLJW01000073">
    <property type="protein sequence ID" value="OIR02633.1"/>
    <property type="molecule type" value="Genomic_DNA"/>
</dbReference>
<feature type="domain" description="N-acetyltransferase" evidence="1">
    <location>
        <begin position="1"/>
        <end position="119"/>
    </location>
</feature>
<reference evidence="2" key="1">
    <citation type="submission" date="2016-10" db="EMBL/GenBank/DDBJ databases">
        <title>Sequence of Gallionella enrichment culture.</title>
        <authorList>
            <person name="Poehlein A."/>
            <person name="Muehling M."/>
            <person name="Daniel R."/>
        </authorList>
    </citation>
    <scope>NUCLEOTIDE SEQUENCE</scope>
</reference>
<sequence>MRQACIRILYDHVRPGLSIEEYAEALTWWEIEPIVIRGELVGCVMALGDEIHIAVKPEFHGRWAIRREMRQRFLLDRITRYGCLRATASRGNEKAIRFIERLGFKRTNEHDDKITYQLG</sequence>
<dbReference type="AlphaFoldDB" id="A0A1J5S2K4"/>
<dbReference type="PROSITE" id="PS51186">
    <property type="entry name" value="GNAT"/>
    <property type="match status" value="1"/>
</dbReference>
<protein>
    <recommendedName>
        <fullName evidence="1">N-acetyltransferase domain-containing protein</fullName>
    </recommendedName>
</protein>
<dbReference type="SUPFAM" id="SSF55729">
    <property type="entry name" value="Acyl-CoA N-acyltransferases (Nat)"/>
    <property type="match status" value="1"/>
</dbReference>
<proteinExistence type="predicted"/>
<accession>A0A1J5S2K4</accession>
<dbReference type="Gene3D" id="3.40.630.30">
    <property type="match status" value="1"/>
</dbReference>
<organism evidence="2">
    <name type="scientific">mine drainage metagenome</name>
    <dbReference type="NCBI Taxonomy" id="410659"/>
    <lineage>
        <taxon>unclassified sequences</taxon>
        <taxon>metagenomes</taxon>
        <taxon>ecological metagenomes</taxon>
    </lineage>
</organism>
<dbReference type="InterPro" id="IPR000182">
    <property type="entry name" value="GNAT_dom"/>
</dbReference>